<proteinExistence type="predicted"/>
<organism evidence="1 2">
    <name type="scientific">Candidatus Nitrospira nitrificans</name>
    <dbReference type="NCBI Taxonomy" id="1742973"/>
    <lineage>
        <taxon>Bacteria</taxon>
        <taxon>Pseudomonadati</taxon>
        <taxon>Nitrospirota</taxon>
        <taxon>Nitrospiria</taxon>
        <taxon>Nitrospirales</taxon>
        <taxon>Nitrospiraceae</taxon>
        <taxon>Nitrospira</taxon>
    </lineage>
</organism>
<evidence type="ECO:0000313" key="1">
    <source>
        <dbReference type="EMBL" id="CUS32780.1"/>
    </source>
</evidence>
<keyword evidence="2" id="KW-1185">Reference proteome</keyword>
<protein>
    <submittedName>
        <fullName evidence="1">Uncharacterized protein</fullName>
    </submittedName>
</protein>
<evidence type="ECO:0000313" key="2">
    <source>
        <dbReference type="Proteomes" id="UP000198736"/>
    </source>
</evidence>
<dbReference type="EMBL" id="CZPZ01000003">
    <property type="protein sequence ID" value="CUS32780.1"/>
    <property type="molecule type" value="Genomic_DNA"/>
</dbReference>
<name>A0A0S4L4U7_9BACT</name>
<dbReference type="AlphaFoldDB" id="A0A0S4L4U7"/>
<dbReference type="Proteomes" id="UP000198736">
    <property type="component" value="Unassembled WGS sequence"/>
</dbReference>
<sequence>MLKFHGSTAVAPLKHLYQWSDLLSIVAIPRRPGVGTASTQPAYEELIRRGYTPDLAAILYTPEEFQNTKPIFLDLVEEAILKAGTVEIFVAELVRRYLCS</sequence>
<reference evidence="2" key="1">
    <citation type="submission" date="2015-10" db="EMBL/GenBank/DDBJ databases">
        <authorList>
            <person name="Luecker S."/>
            <person name="Luecker S."/>
        </authorList>
    </citation>
    <scope>NUCLEOTIDE SEQUENCE [LARGE SCALE GENOMIC DNA]</scope>
</reference>
<gene>
    <name evidence="1" type="ORF">COMA2_110088</name>
</gene>
<accession>A0A0S4L4U7</accession>